<dbReference type="Pfam" id="PF22594">
    <property type="entry name" value="GTP-eEF1A_C"/>
    <property type="match status" value="1"/>
</dbReference>
<dbReference type="PROSITE" id="PS51722">
    <property type="entry name" value="G_TR_2"/>
    <property type="match status" value="1"/>
</dbReference>
<dbReference type="CDD" id="cd01883">
    <property type="entry name" value="EF1_alpha"/>
    <property type="match status" value="1"/>
</dbReference>
<organism evidence="7 8">
    <name type="scientific">Saguinus oedipus</name>
    <name type="common">Cotton-top tamarin</name>
    <name type="synonym">Oedipomidas oedipus</name>
    <dbReference type="NCBI Taxonomy" id="9490"/>
    <lineage>
        <taxon>Eukaryota</taxon>
        <taxon>Metazoa</taxon>
        <taxon>Chordata</taxon>
        <taxon>Craniata</taxon>
        <taxon>Vertebrata</taxon>
        <taxon>Euteleostomi</taxon>
        <taxon>Mammalia</taxon>
        <taxon>Eutheria</taxon>
        <taxon>Euarchontoglires</taxon>
        <taxon>Primates</taxon>
        <taxon>Haplorrhini</taxon>
        <taxon>Platyrrhini</taxon>
        <taxon>Cebidae</taxon>
        <taxon>Callitrichinae</taxon>
        <taxon>Saguinus</taxon>
    </lineage>
</organism>
<evidence type="ECO:0000256" key="4">
    <source>
        <dbReference type="ARBA" id="ARBA00022917"/>
    </source>
</evidence>
<comment type="caution">
    <text evidence="7">The sequence shown here is derived from an EMBL/GenBank/DDBJ whole genome shotgun (WGS) entry which is preliminary data.</text>
</comment>
<evidence type="ECO:0000313" key="8">
    <source>
        <dbReference type="Proteomes" id="UP001266305"/>
    </source>
</evidence>
<dbReference type="Pfam" id="PF03144">
    <property type="entry name" value="GTP_EFTU_D2"/>
    <property type="match status" value="1"/>
</dbReference>
<dbReference type="Proteomes" id="UP001266305">
    <property type="component" value="Unassembled WGS sequence"/>
</dbReference>
<gene>
    <name evidence="7" type="primary">EEF1A1_37</name>
    <name evidence="7" type="ORF">P7K49_031068</name>
</gene>
<keyword evidence="8" id="KW-1185">Reference proteome</keyword>
<evidence type="ECO:0000313" key="7">
    <source>
        <dbReference type="EMBL" id="KAK2091784.1"/>
    </source>
</evidence>
<protein>
    <submittedName>
        <fullName evidence="7">Elongation factor 1-alpha 1</fullName>
    </submittedName>
</protein>
<name>A0ABQ9U401_SAGOE</name>
<dbReference type="Gene3D" id="3.40.50.300">
    <property type="entry name" value="P-loop containing nucleotide triphosphate hydrolases"/>
    <property type="match status" value="1"/>
</dbReference>
<dbReference type="InterPro" id="IPR004539">
    <property type="entry name" value="Transl_elong_EF1A_euk/arc"/>
</dbReference>
<dbReference type="InterPro" id="IPR027417">
    <property type="entry name" value="P-loop_NTPase"/>
</dbReference>
<dbReference type="PANTHER" id="PTHR23115">
    <property type="entry name" value="TRANSLATION FACTOR"/>
    <property type="match status" value="1"/>
</dbReference>
<dbReference type="Pfam" id="PF00009">
    <property type="entry name" value="GTP_EFTU"/>
    <property type="match status" value="1"/>
</dbReference>
<dbReference type="NCBIfam" id="TIGR00483">
    <property type="entry name" value="EF-1_alpha"/>
    <property type="match status" value="1"/>
</dbReference>
<keyword evidence="2" id="KW-0547">Nucleotide-binding</keyword>
<dbReference type="CDD" id="cd03693">
    <property type="entry name" value="EF1_alpha_II"/>
    <property type="match status" value="1"/>
</dbReference>
<dbReference type="InterPro" id="IPR009000">
    <property type="entry name" value="Transl_B-barrel_sf"/>
</dbReference>
<dbReference type="InterPro" id="IPR054696">
    <property type="entry name" value="GTP-eEF1A_C"/>
</dbReference>
<feature type="domain" description="Tr-type G" evidence="6">
    <location>
        <begin position="5"/>
        <end position="228"/>
    </location>
</feature>
<evidence type="ECO:0000256" key="2">
    <source>
        <dbReference type="ARBA" id="ARBA00022741"/>
    </source>
</evidence>
<dbReference type="PRINTS" id="PR00315">
    <property type="entry name" value="ELONGATNFCT"/>
</dbReference>
<comment type="similarity">
    <text evidence="1">Belongs to the TRAFAC class translation factor GTPase superfamily. Classic translation factor GTPase family. EF-Tu/EF-1A subfamily.</text>
</comment>
<dbReference type="SUPFAM" id="SSF52540">
    <property type="entry name" value="P-loop containing nucleoside triphosphate hydrolases"/>
    <property type="match status" value="1"/>
</dbReference>
<evidence type="ECO:0000256" key="5">
    <source>
        <dbReference type="ARBA" id="ARBA00023134"/>
    </source>
</evidence>
<dbReference type="InterPro" id="IPR009001">
    <property type="entry name" value="Transl_elong_EF1A/Init_IF2_C"/>
</dbReference>
<dbReference type="EMBL" id="JASSZA010000016">
    <property type="protein sequence ID" value="KAK2091784.1"/>
    <property type="molecule type" value="Genomic_DNA"/>
</dbReference>
<dbReference type="NCBIfam" id="NF008969">
    <property type="entry name" value="PRK12317.1"/>
    <property type="match status" value="1"/>
</dbReference>
<evidence type="ECO:0000256" key="1">
    <source>
        <dbReference type="ARBA" id="ARBA00007249"/>
    </source>
</evidence>
<dbReference type="CDD" id="cd03705">
    <property type="entry name" value="EF1_alpha_III"/>
    <property type="match status" value="1"/>
</dbReference>
<reference evidence="7 8" key="1">
    <citation type="submission" date="2023-05" db="EMBL/GenBank/DDBJ databases">
        <title>B98-5 Cell Line De Novo Hybrid Assembly: An Optical Mapping Approach.</title>
        <authorList>
            <person name="Kananen K."/>
            <person name="Auerbach J.A."/>
            <person name="Kautto E."/>
            <person name="Blachly J.S."/>
        </authorList>
    </citation>
    <scope>NUCLEOTIDE SEQUENCE [LARGE SCALE GENOMIC DNA]</scope>
    <source>
        <strain evidence="7">B95-8</strain>
        <tissue evidence="7">Cell line</tissue>
    </source>
</reference>
<keyword evidence="5" id="KW-0342">GTP-binding</keyword>
<evidence type="ECO:0000259" key="6">
    <source>
        <dbReference type="PROSITE" id="PS51722"/>
    </source>
</evidence>
<dbReference type="GO" id="GO:0003746">
    <property type="term" value="F:translation elongation factor activity"/>
    <property type="evidence" value="ECO:0007669"/>
    <property type="project" value="UniProtKB-KW"/>
</dbReference>
<dbReference type="InterPro" id="IPR004161">
    <property type="entry name" value="EFTu-like_2"/>
</dbReference>
<evidence type="ECO:0000256" key="3">
    <source>
        <dbReference type="ARBA" id="ARBA00022768"/>
    </source>
</evidence>
<keyword evidence="4" id="KW-0648">Protein biosynthesis</keyword>
<dbReference type="InterPro" id="IPR050100">
    <property type="entry name" value="TRAFAC_GTPase_members"/>
</dbReference>
<sequence>MGKEKTHINIVVIGHIDSDKSTTTGHLIYKCGGINKRTIEKFEKEAAEMGNGSFKYAWVLDKLKAKRERGITIDISLWKFETSKYYVTIIDAPGHRDFIKNMITGTSQADCAVLIVAAGVGEFEAGISKNGQTREHALLAYTLGVKQLLVGVYKMDSTEPPYSQKRYEEIVKEVSTYIKKIGYNPDTVAFLCQFLVGMGWKVTRKDGNASGTTLLEALDCILPPTRPTDKPLRLPLQDVYKIGGIGTVPVGRVETGVLKPGMVVTFAPVNITTEVKSVEMHHEALSEALPGDNVGFNVKNVSVKDVHRGNAADDSKNDPPMEAAGFTAQVIILNHPGQISAGYAPVLDCHTAHIACKFAELKEKIDRRSGKKLGDGPKFLKSGDAAIVDMVPGKPMCVESFSDYPPLGRFAVHDMRQTVAVGVIKAVDKKAAGAGKVTKSAQKAQKAK</sequence>
<dbReference type="InterPro" id="IPR000795">
    <property type="entry name" value="T_Tr_GTP-bd_dom"/>
</dbReference>
<dbReference type="Gene3D" id="2.40.30.10">
    <property type="entry name" value="Translation factors"/>
    <property type="match status" value="2"/>
</dbReference>
<dbReference type="SUPFAM" id="SSF50447">
    <property type="entry name" value="Translation proteins"/>
    <property type="match status" value="1"/>
</dbReference>
<keyword evidence="3 7" id="KW-0251">Elongation factor</keyword>
<dbReference type="SUPFAM" id="SSF50465">
    <property type="entry name" value="EF-Tu/eEF-1alpha/eIF2-gamma C-terminal domain"/>
    <property type="match status" value="1"/>
</dbReference>
<accession>A0ABQ9U401</accession>
<proteinExistence type="inferred from homology"/>